<dbReference type="Proteomes" id="UP000015530">
    <property type="component" value="Unassembled WGS sequence"/>
</dbReference>
<evidence type="ECO:0000313" key="1">
    <source>
        <dbReference type="EMBL" id="EQB46391.1"/>
    </source>
</evidence>
<name>T0L404_COLGC</name>
<accession>T0L404</accession>
<reference evidence="2" key="1">
    <citation type="journal article" date="2013" name="Mol. Plant Microbe Interact.">
        <title>Global aspects of pacC regulation of pathogenicity genes in Colletotrichum gloeosporioides as revealed by transcriptome analysis.</title>
        <authorList>
            <person name="Alkan N."/>
            <person name="Meng X."/>
            <person name="Friedlander G."/>
            <person name="Reuveni E."/>
            <person name="Sukno S."/>
            <person name="Sherman A."/>
            <person name="Thon M."/>
            <person name="Fluhr R."/>
            <person name="Prusky D."/>
        </authorList>
    </citation>
    <scope>NUCLEOTIDE SEQUENCE [LARGE SCALE GENOMIC DNA]</scope>
    <source>
        <strain evidence="2">Cg-14</strain>
    </source>
</reference>
<comment type="caution">
    <text evidence="1">The sequence shown here is derived from an EMBL/GenBank/DDBJ whole genome shotgun (WGS) entry which is preliminary data.</text>
</comment>
<protein>
    <submittedName>
        <fullName evidence="1">Uncharacterized protein</fullName>
    </submittedName>
</protein>
<organism evidence="1 2">
    <name type="scientific">Colletotrichum gloeosporioides (strain Cg-14)</name>
    <name type="common">Anthracnose fungus</name>
    <name type="synonym">Glomerella cingulata</name>
    <dbReference type="NCBI Taxonomy" id="1237896"/>
    <lineage>
        <taxon>Eukaryota</taxon>
        <taxon>Fungi</taxon>
        <taxon>Dikarya</taxon>
        <taxon>Ascomycota</taxon>
        <taxon>Pezizomycotina</taxon>
        <taxon>Sordariomycetes</taxon>
        <taxon>Hypocreomycetidae</taxon>
        <taxon>Glomerellales</taxon>
        <taxon>Glomerellaceae</taxon>
        <taxon>Colletotrichum</taxon>
        <taxon>Colletotrichum gloeosporioides species complex</taxon>
    </lineage>
</organism>
<dbReference type="EMBL" id="AMYD01003412">
    <property type="protein sequence ID" value="EQB46391.1"/>
    <property type="molecule type" value="Genomic_DNA"/>
</dbReference>
<evidence type="ECO:0000313" key="2">
    <source>
        <dbReference type="Proteomes" id="UP000015530"/>
    </source>
</evidence>
<sequence>MPKLANGAGDIMNGQKQMKEKIGGFGDNLTKLTDGLNKSIKTWPAGLFQKTS</sequence>
<dbReference type="AlphaFoldDB" id="T0L404"/>
<dbReference type="HOGENOM" id="CLU_3087106_0_0_1"/>
<gene>
    <name evidence="1" type="ORF">CGLO_14557</name>
</gene>
<proteinExistence type="predicted"/>